<feature type="transmembrane region" description="Helical" evidence="8">
    <location>
        <begin position="213"/>
        <end position="235"/>
    </location>
</feature>
<dbReference type="InterPro" id="IPR036259">
    <property type="entry name" value="MFS_trans_sf"/>
</dbReference>
<feature type="transmembrane region" description="Helical" evidence="8">
    <location>
        <begin position="65"/>
        <end position="83"/>
    </location>
</feature>
<evidence type="ECO:0000256" key="5">
    <source>
        <dbReference type="ARBA" id="ARBA00022692"/>
    </source>
</evidence>
<proteinExistence type="predicted"/>
<feature type="transmembrane region" description="Helical" evidence="8">
    <location>
        <begin position="129"/>
        <end position="151"/>
    </location>
</feature>
<name>A0ABY5AJ19_9ACTO</name>
<keyword evidence="3" id="KW-1003">Cell membrane</keyword>
<organism evidence="10 11">
    <name type="scientific">Arcanobacterium pinnipediorum</name>
    <dbReference type="NCBI Taxonomy" id="1503041"/>
    <lineage>
        <taxon>Bacteria</taxon>
        <taxon>Bacillati</taxon>
        <taxon>Actinomycetota</taxon>
        <taxon>Actinomycetes</taxon>
        <taxon>Actinomycetales</taxon>
        <taxon>Actinomycetaceae</taxon>
        <taxon>Arcanobacterium</taxon>
    </lineage>
</organism>
<evidence type="ECO:0000256" key="8">
    <source>
        <dbReference type="SAM" id="Phobius"/>
    </source>
</evidence>
<reference evidence="10" key="1">
    <citation type="submission" date="2022-06" db="EMBL/GenBank/DDBJ databases">
        <title>Complete Genome Sequence of Arcanobacterium pinnipediorum strain DSM 28752 isolated from a harbour seal.</title>
        <authorList>
            <person name="Borowiak M."/>
            <person name="Kreitlow A."/>
            <person name="Alssahen M."/>
            <person name="Malorny B."/>
            <person name="Laemmler C."/>
            <person name="Prenger-Berninghoff E."/>
            <person name="Siebert U."/>
            <person name="Ploetz M."/>
            <person name="Abdulmawjood A."/>
        </authorList>
    </citation>
    <scope>NUCLEOTIDE SEQUENCE</scope>
    <source>
        <strain evidence="10">DSM 28752</strain>
    </source>
</reference>
<evidence type="ECO:0000256" key="2">
    <source>
        <dbReference type="ARBA" id="ARBA00022448"/>
    </source>
</evidence>
<keyword evidence="7 8" id="KW-0472">Membrane</keyword>
<keyword evidence="2" id="KW-0813">Transport</keyword>
<evidence type="ECO:0000256" key="6">
    <source>
        <dbReference type="ARBA" id="ARBA00022989"/>
    </source>
</evidence>
<feature type="transmembrane region" description="Helical" evidence="8">
    <location>
        <begin position="242"/>
        <end position="260"/>
    </location>
</feature>
<dbReference type="PANTHER" id="PTHR23522">
    <property type="entry name" value="BLL5896 PROTEIN"/>
    <property type="match status" value="1"/>
</dbReference>
<feature type="transmembrane region" description="Helical" evidence="8">
    <location>
        <begin position="95"/>
        <end position="117"/>
    </location>
</feature>
<feature type="domain" description="Major facilitator superfamily associated" evidence="9">
    <location>
        <begin position="2"/>
        <end position="329"/>
    </location>
</feature>
<feature type="transmembrane region" description="Helical" evidence="8">
    <location>
        <begin position="180"/>
        <end position="201"/>
    </location>
</feature>
<dbReference type="Proteomes" id="UP001056109">
    <property type="component" value="Chromosome"/>
</dbReference>
<keyword evidence="6 8" id="KW-1133">Transmembrane helix</keyword>
<keyword evidence="4" id="KW-0997">Cell inner membrane</keyword>
<dbReference type="PANTHER" id="PTHR23522:SF10">
    <property type="entry name" value="3-PHENYLPROPIONIC ACID TRANSPORTER-RELATED"/>
    <property type="match status" value="1"/>
</dbReference>
<protein>
    <submittedName>
        <fullName evidence="10">MFS transporter</fullName>
    </submittedName>
</protein>
<feature type="transmembrane region" description="Helical" evidence="8">
    <location>
        <begin position="303"/>
        <end position="327"/>
    </location>
</feature>
<dbReference type="Pfam" id="PF12832">
    <property type="entry name" value="MFS_1_like"/>
    <property type="match status" value="1"/>
</dbReference>
<dbReference type="Gene3D" id="1.20.1250.20">
    <property type="entry name" value="MFS general substrate transporter like domains"/>
    <property type="match status" value="2"/>
</dbReference>
<keyword evidence="11" id="KW-1185">Reference proteome</keyword>
<evidence type="ECO:0000256" key="7">
    <source>
        <dbReference type="ARBA" id="ARBA00023136"/>
    </source>
</evidence>
<feature type="transmembrane region" description="Helical" evidence="8">
    <location>
        <begin position="333"/>
        <end position="351"/>
    </location>
</feature>
<dbReference type="InterPro" id="IPR024989">
    <property type="entry name" value="MFS_assoc_dom"/>
</dbReference>
<accession>A0ABY5AJ19</accession>
<evidence type="ECO:0000256" key="4">
    <source>
        <dbReference type="ARBA" id="ARBA00022519"/>
    </source>
</evidence>
<evidence type="ECO:0000256" key="3">
    <source>
        <dbReference type="ARBA" id="ARBA00022475"/>
    </source>
</evidence>
<evidence type="ECO:0000259" key="9">
    <source>
        <dbReference type="Pfam" id="PF12832"/>
    </source>
</evidence>
<evidence type="ECO:0000313" key="11">
    <source>
        <dbReference type="Proteomes" id="UP001056109"/>
    </source>
</evidence>
<gene>
    <name evidence="10" type="ORF">NG665_03150</name>
</gene>
<feature type="transmembrane region" description="Helical" evidence="8">
    <location>
        <begin position="41"/>
        <end position="59"/>
    </location>
</feature>
<comment type="subcellular location">
    <subcellularLocation>
        <location evidence="1">Cell inner membrane</location>
        <topology evidence="1">Multi-pass membrane protein</topology>
    </subcellularLocation>
</comment>
<feature type="transmembrane region" description="Helical" evidence="8">
    <location>
        <begin position="272"/>
        <end position="291"/>
    </location>
</feature>
<evidence type="ECO:0000256" key="1">
    <source>
        <dbReference type="ARBA" id="ARBA00004429"/>
    </source>
</evidence>
<dbReference type="EMBL" id="CP099547">
    <property type="protein sequence ID" value="USR79990.1"/>
    <property type="molecule type" value="Genomic_DNA"/>
</dbReference>
<keyword evidence="5 8" id="KW-0812">Transmembrane</keyword>
<dbReference type="SUPFAM" id="SSF103473">
    <property type="entry name" value="MFS general substrate transporter"/>
    <property type="match status" value="1"/>
</dbReference>
<sequence>MGLTEVYIGIATALFCGATFLVQPLLGNLSDRIEALTWKRMVLALTGIYFLVCVAMIAIPHQLANIFLLGLLYFIANLIAPFINSAHYHYSSRGIYINFGVARGAGSAAFALLAVIIGSVSHIYGARVIPVFGAGASTMLFLIALLMPYCATDRDNAHQSRARSQVNTLSFLRKYPTFSMMLLAVLLMYFSHNLLSIYLLQIVQSLGGDSANLGSALGLQAAVEIPILFAFAVIMRYFAIKNLMLFAGLGYIIRAIMYLATSSIPMLYMTQLTQMCSFAILAAASVYYTGVYVQEADQNTGQAFMTSMMPASTVLASLAGGTILQYASITSLLVFNVVVALCALAIAFISVRMPQPVVSLVVNAEEPQLASGAVQ</sequence>
<feature type="transmembrane region" description="Helical" evidence="8">
    <location>
        <begin position="6"/>
        <end position="29"/>
    </location>
</feature>
<evidence type="ECO:0000313" key="10">
    <source>
        <dbReference type="EMBL" id="USR79990.1"/>
    </source>
</evidence>